<dbReference type="Gene3D" id="1.25.40.10">
    <property type="entry name" value="Tetratricopeptide repeat domain"/>
    <property type="match status" value="1"/>
</dbReference>
<evidence type="ECO:0000256" key="1">
    <source>
        <dbReference type="ARBA" id="ARBA00038101"/>
    </source>
</evidence>
<name>A0ABP9YLZ3_9FUNG</name>
<dbReference type="EMBL" id="BAABUK010000003">
    <property type="protein sequence ID" value="GAA5807859.1"/>
    <property type="molecule type" value="Genomic_DNA"/>
</dbReference>
<dbReference type="SUPFAM" id="SSF81901">
    <property type="entry name" value="HCP-like"/>
    <property type="match status" value="1"/>
</dbReference>
<organism evidence="2 3">
    <name type="scientific">Mucor flavus</name>
    <dbReference type="NCBI Taxonomy" id="439312"/>
    <lineage>
        <taxon>Eukaryota</taxon>
        <taxon>Fungi</taxon>
        <taxon>Fungi incertae sedis</taxon>
        <taxon>Mucoromycota</taxon>
        <taxon>Mucoromycotina</taxon>
        <taxon>Mucoromycetes</taxon>
        <taxon>Mucorales</taxon>
        <taxon>Mucorineae</taxon>
        <taxon>Mucoraceae</taxon>
        <taxon>Mucor</taxon>
    </lineage>
</organism>
<evidence type="ECO:0000313" key="3">
    <source>
        <dbReference type="Proteomes" id="UP001473302"/>
    </source>
</evidence>
<dbReference type="Proteomes" id="UP001473302">
    <property type="component" value="Unassembled WGS sequence"/>
</dbReference>
<proteinExistence type="inferred from homology"/>
<gene>
    <name evidence="2" type="ORF">MFLAVUS_001238</name>
</gene>
<keyword evidence="3" id="KW-1185">Reference proteome</keyword>
<dbReference type="InterPro" id="IPR006597">
    <property type="entry name" value="Sel1-like"/>
</dbReference>
<dbReference type="InterPro" id="IPR011990">
    <property type="entry name" value="TPR-like_helical_dom_sf"/>
</dbReference>
<dbReference type="SMART" id="SM00671">
    <property type="entry name" value="SEL1"/>
    <property type="match status" value="4"/>
</dbReference>
<dbReference type="PANTHER" id="PTHR11102">
    <property type="entry name" value="SEL-1-LIKE PROTEIN"/>
    <property type="match status" value="1"/>
</dbReference>
<sequence>MQRFARMYFGGQKTAKDYHTALYWFKEAFDKGDDDSESFIGIIYTFGENGVDRDFDLAEIWCTKETSRSILIRGVLYGVRDDSKQSWEKAFECATKVAGFNFGNAQVYLGHIYQLGLGREKDYKLAMDWYKKAKEKGDRDAMARIGVMYHYRYVVSIKYSEALTLYQKAGNCGEALNGTLETQKI</sequence>
<reference evidence="2 3" key="1">
    <citation type="submission" date="2024-04" db="EMBL/GenBank/DDBJ databases">
        <title>genome sequences of Mucor flavus KT1a and Helicostylum pulchrum KT1b strains isolated from the surface of a dry-aged beef.</title>
        <authorList>
            <person name="Toyotome T."/>
            <person name="Hosono M."/>
            <person name="Torimaru M."/>
            <person name="Fukuda K."/>
            <person name="Mikami N."/>
        </authorList>
    </citation>
    <scope>NUCLEOTIDE SEQUENCE [LARGE SCALE GENOMIC DNA]</scope>
    <source>
        <strain evidence="2 3">KT1a</strain>
    </source>
</reference>
<protein>
    <recommendedName>
        <fullName evidence="4">Sel1 repeat family protein</fullName>
    </recommendedName>
</protein>
<evidence type="ECO:0000313" key="2">
    <source>
        <dbReference type="EMBL" id="GAA5807859.1"/>
    </source>
</evidence>
<comment type="similarity">
    <text evidence="1">Belongs to the sel-1 family.</text>
</comment>
<dbReference type="InterPro" id="IPR050767">
    <property type="entry name" value="Sel1_AlgK"/>
</dbReference>
<dbReference type="Pfam" id="PF08238">
    <property type="entry name" value="Sel1"/>
    <property type="match status" value="4"/>
</dbReference>
<accession>A0ABP9YLZ3</accession>
<comment type="caution">
    <text evidence="2">The sequence shown here is derived from an EMBL/GenBank/DDBJ whole genome shotgun (WGS) entry which is preliminary data.</text>
</comment>
<dbReference type="PANTHER" id="PTHR11102:SF160">
    <property type="entry name" value="ERAD-ASSOCIATED E3 UBIQUITIN-PROTEIN LIGASE COMPONENT HRD3"/>
    <property type="match status" value="1"/>
</dbReference>
<evidence type="ECO:0008006" key="4">
    <source>
        <dbReference type="Google" id="ProtNLM"/>
    </source>
</evidence>